<evidence type="ECO:0000313" key="2">
    <source>
        <dbReference type="EMBL" id="QJI03448.1"/>
    </source>
</evidence>
<gene>
    <name evidence="2" type="ORF">TM448B04544_0003</name>
</gene>
<proteinExistence type="predicted"/>
<name>A0A6M3Y2G1_9ZZZZ</name>
<dbReference type="AlphaFoldDB" id="A0A6M3Y2G1"/>
<reference evidence="2" key="1">
    <citation type="submission" date="2020-03" db="EMBL/GenBank/DDBJ databases">
        <title>The deep terrestrial virosphere.</title>
        <authorList>
            <person name="Holmfeldt K."/>
            <person name="Nilsson E."/>
            <person name="Simone D."/>
            <person name="Lopez-Fernandez M."/>
            <person name="Wu X."/>
            <person name="de Brujin I."/>
            <person name="Lundin D."/>
            <person name="Andersson A."/>
            <person name="Bertilsson S."/>
            <person name="Dopson M."/>
        </authorList>
    </citation>
    <scope>NUCLEOTIDE SEQUENCE</scope>
    <source>
        <strain evidence="2">TM448B04544</strain>
    </source>
</reference>
<protein>
    <submittedName>
        <fullName evidence="2">Uncharacterized protein</fullName>
    </submittedName>
</protein>
<accession>A0A6M3Y2G1</accession>
<organism evidence="2">
    <name type="scientific">viral metagenome</name>
    <dbReference type="NCBI Taxonomy" id="1070528"/>
    <lineage>
        <taxon>unclassified sequences</taxon>
        <taxon>metagenomes</taxon>
        <taxon>organismal metagenomes</taxon>
    </lineage>
</organism>
<sequence>MADEHILIKKFGKDPDPDKLSPMKEWEFRNNYTDQVTNRAIAGVRKRQNRARWTFGMPQISQEEWDRIFPRGKK</sequence>
<feature type="region of interest" description="Disordered" evidence="1">
    <location>
        <begin position="1"/>
        <end position="20"/>
    </location>
</feature>
<dbReference type="EMBL" id="MT145089">
    <property type="protein sequence ID" value="QJI03448.1"/>
    <property type="molecule type" value="Genomic_DNA"/>
</dbReference>
<evidence type="ECO:0000256" key="1">
    <source>
        <dbReference type="SAM" id="MobiDB-lite"/>
    </source>
</evidence>